<protein>
    <submittedName>
        <fullName evidence="2">Uncharacterized protein</fullName>
    </submittedName>
</protein>
<keyword evidence="1" id="KW-0175">Coiled coil</keyword>
<gene>
    <name evidence="2" type="ORF">L596_018913</name>
</gene>
<reference evidence="2 3" key="2">
    <citation type="journal article" date="2019" name="G3 (Bethesda)">
        <title>Hybrid Assembly of the Genome of the Entomopathogenic Nematode Steinernema carpocapsae Identifies the X-Chromosome.</title>
        <authorList>
            <person name="Serra L."/>
            <person name="Macchietto M."/>
            <person name="Macias-Munoz A."/>
            <person name="McGill C.J."/>
            <person name="Rodriguez I.M."/>
            <person name="Rodriguez B."/>
            <person name="Murad R."/>
            <person name="Mortazavi A."/>
        </authorList>
    </citation>
    <scope>NUCLEOTIDE SEQUENCE [LARGE SCALE GENOMIC DNA]</scope>
    <source>
        <strain evidence="2 3">ALL</strain>
    </source>
</reference>
<evidence type="ECO:0000256" key="1">
    <source>
        <dbReference type="SAM" id="Coils"/>
    </source>
</evidence>
<evidence type="ECO:0000313" key="2">
    <source>
        <dbReference type="EMBL" id="TKR78043.1"/>
    </source>
</evidence>
<keyword evidence="3" id="KW-1185">Reference proteome</keyword>
<proteinExistence type="predicted"/>
<dbReference type="AlphaFoldDB" id="A0A4U5N6W2"/>
<dbReference type="Gene3D" id="1.20.5.490">
    <property type="entry name" value="Single helix bin"/>
    <property type="match status" value="1"/>
</dbReference>
<organism evidence="2 3">
    <name type="scientific">Steinernema carpocapsae</name>
    <name type="common">Entomopathogenic nematode</name>
    <dbReference type="NCBI Taxonomy" id="34508"/>
    <lineage>
        <taxon>Eukaryota</taxon>
        <taxon>Metazoa</taxon>
        <taxon>Ecdysozoa</taxon>
        <taxon>Nematoda</taxon>
        <taxon>Chromadorea</taxon>
        <taxon>Rhabditida</taxon>
        <taxon>Tylenchina</taxon>
        <taxon>Panagrolaimomorpha</taxon>
        <taxon>Strongyloidoidea</taxon>
        <taxon>Steinernematidae</taxon>
        <taxon>Steinernema</taxon>
    </lineage>
</organism>
<name>A0A4U5N6W2_STECR</name>
<dbReference type="Proteomes" id="UP000298663">
    <property type="component" value="Unassembled WGS sequence"/>
</dbReference>
<dbReference type="EMBL" id="AZBU02000005">
    <property type="protein sequence ID" value="TKR78043.1"/>
    <property type="molecule type" value="Genomic_DNA"/>
</dbReference>
<evidence type="ECO:0000313" key="3">
    <source>
        <dbReference type="Proteomes" id="UP000298663"/>
    </source>
</evidence>
<accession>A0A4U5N6W2</accession>
<sequence length="193" mass="21925">MPFSGRLLEYWATLLRGNDEERKRIAIADVCMFKNQLKCGDYEKFGLVDLLRSQKTRTPNLGVLEEDYVAKGGWSKNGVSRIESEVQKLQKENAALKKSLEEKAIEFKKALDEVERLEKVRKTLEDTVVGKKEVQSRTQAALEKILEAAKEQLEANSAELEGAHGKIAELMRNLAEQKNDMVELLSEFAKILQ</sequence>
<comment type="caution">
    <text evidence="2">The sequence shown here is derived from an EMBL/GenBank/DDBJ whole genome shotgun (WGS) entry which is preliminary data.</text>
</comment>
<reference evidence="2 3" key="1">
    <citation type="journal article" date="2015" name="Genome Biol.">
        <title>Comparative genomics of Steinernema reveals deeply conserved gene regulatory networks.</title>
        <authorList>
            <person name="Dillman A.R."/>
            <person name="Macchietto M."/>
            <person name="Porter C.F."/>
            <person name="Rogers A."/>
            <person name="Williams B."/>
            <person name="Antoshechkin I."/>
            <person name="Lee M.M."/>
            <person name="Goodwin Z."/>
            <person name="Lu X."/>
            <person name="Lewis E.E."/>
            <person name="Goodrich-Blair H."/>
            <person name="Stock S.P."/>
            <person name="Adams B.J."/>
            <person name="Sternberg P.W."/>
            <person name="Mortazavi A."/>
        </authorList>
    </citation>
    <scope>NUCLEOTIDE SEQUENCE [LARGE SCALE GENOMIC DNA]</scope>
    <source>
        <strain evidence="2 3">ALL</strain>
    </source>
</reference>
<feature type="coiled-coil region" evidence="1">
    <location>
        <begin position="79"/>
        <end position="187"/>
    </location>
</feature>